<dbReference type="InterPro" id="IPR036574">
    <property type="entry name" value="Scorpion_toxin-like_sf"/>
</dbReference>
<evidence type="ECO:0000313" key="7">
    <source>
        <dbReference type="Proteomes" id="UP000002051"/>
    </source>
</evidence>
<evidence type="ECO:0000259" key="4">
    <source>
        <dbReference type="SMART" id="SM00505"/>
    </source>
</evidence>
<proteinExistence type="predicted"/>
<dbReference type="EnsemblPlants" id="KEH18167">
    <property type="protein sequence ID" value="KEH18167"/>
    <property type="gene ID" value="MTR_8g012865"/>
</dbReference>
<organism evidence="5 7">
    <name type="scientific">Medicago truncatula</name>
    <name type="common">Barrel medic</name>
    <name type="synonym">Medicago tribuloides</name>
    <dbReference type="NCBI Taxonomy" id="3880"/>
    <lineage>
        <taxon>Eukaryota</taxon>
        <taxon>Viridiplantae</taxon>
        <taxon>Streptophyta</taxon>
        <taxon>Embryophyta</taxon>
        <taxon>Tracheophyta</taxon>
        <taxon>Spermatophyta</taxon>
        <taxon>Magnoliopsida</taxon>
        <taxon>eudicotyledons</taxon>
        <taxon>Gunneridae</taxon>
        <taxon>Pentapetalae</taxon>
        <taxon>rosids</taxon>
        <taxon>fabids</taxon>
        <taxon>Fabales</taxon>
        <taxon>Fabaceae</taxon>
        <taxon>Papilionoideae</taxon>
        <taxon>50 kb inversion clade</taxon>
        <taxon>NPAAA clade</taxon>
        <taxon>Hologalegina</taxon>
        <taxon>IRL clade</taxon>
        <taxon>Trifolieae</taxon>
        <taxon>Medicago</taxon>
    </lineage>
</organism>
<keyword evidence="7" id="KW-1185">Reference proteome</keyword>
<dbReference type="SMART" id="SM00505">
    <property type="entry name" value="Knot1"/>
    <property type="match status" value="1"/>
</dbReference>
<feature type="chain" id="PRO_5014498746" evidence="3">
    <location>
        <begin position="30"/>
        <end position="80"/>
    </location>
</feature>
<evidence type="ECO:0000256" key="1">
    <source>
        <dbReference type="ARBA" id="ARBA00022529"/>
    </source>
</evidence>
<dbReference type="GO" id="GO:0050832">
    <property type="term" value="P:defense response to fungus"/>
    <property type="evidence" value="ECO:0007669"/>
    <property type="project" value="UniProtKB-KW"/>
</dbReference>
<dbReference type="Proteomes" id="UP000002051">
    <property type="component" value="Chromosome 8"/>
</dbReference>
<gene>
    <name evidence="5" type="ordered locus">MTR_8g012865</name>
</gene>
<dbReference type="SUPFAM" id="SSF57095">
    <property type="entry name" value="Scorpion toxin-like"/>
    <property type="match status" value="1"/>
</dbReference>
<dbReference type="EMBL" id="CM001224">
    <property type="protein sequence ID" value="KEH18167.1"/>
    <property type="molecule type" value="Genomic_DNA"/>
</dbReference>
<dbReference type="Gene3D" id="3.30.30.10">
    <property type="entry name" value="Knottin, scorpion toxin-like"/>
    <property type="match status" value="1"/>
</dbReference>
<reference evidence="5 7" key="2">
    <citation type="journal article" date="2014" name="BMC Genomics">
        <title>An improved genome release (version Mt4.0) for the model legume Medicago truncatula.</title>
        <authorList>
            <person name="Tang H."/>
            <person name="Krishnakumar V."/>
            <person name="Bidwell S."/>
            <person name="Rosen B."/>
            <person name="Chan A."/>
            <person name="Zhou S."/>
            <person name="Gentzbittel L."/>
            <person name="Childs K.L."/>
            <person name="Yandell M."/>
            <person name="Gundlach H."/>
            <person name="Mayer K.F."/>
            <person name="Schwartz D.C."/>
            <person name="Town C.D."/>
        </authorList>
    </citation>
    <scope>GENOME REANNOTATION</scope>
    <source>
        <strain evidence="5">A17</strain>
        <strain evidence="6 7">cv. Jemalong A17</strain>
    </source>
</reference>
<protein>
    <submittedName>
        <fullName evidence="5">Defensin-like protein</fullName>
    </submittedName>
</protein>
<reference evidence="5 7" key="1">
    <citation type="journal article" date="2011" name="Nature">
        <title>The Medicago genome provides insight into the evolution of rhizobial symbioses.</title>
        <authorList>
            <person name="Young N.D."/>
            <person name="Debelle F."/>
            <person name="Oldroyd G.E."/>
            <person name="Geurts R."/>
            <person name="Cannon S.B."/>
            <person name="Udvardi M.K."/>
            <person name="Benedito V.A."/>
            <person name="Mayer K.F."/>
            <person name="Gouzy J."/>
            <person name="Schoof H."/>
            <person name="Van de Peer Y."/>
            <person name="Proost S."/>
            <person name="Cook D.R."/>
            <person name="Meyers B.C."/>
            <person name="Spannagl M."/>
            <person name="Cheung F."/>
            <person name="De Mita S."/>
            <person name="Krishnakumar V."/>
            <person name="Gundlach H."/>
            <person name="Zhou S."/>
            <person name="Mudge J."/>
            <person name="Bharti A.K."/>
            <person name="Murray J.D."/>
            <person name="Naoumkina M.A."/>
            <person name="Rosen B."/>
            <person name="Silverstein K.A."/>
            <person name="Tang H."/>
            <person name="Rombauts S."/>
            <person name="Zhao P.X."/>
            <person name="Zhou P."/>
            <person name="Barbe V."/>
            <person name="Bardou P."/>
            <person name="Bechner M."/>
            <person name="Bellec A."/>
            <person name="Berger A."/>
            <person name="Berges H."/>
            <person name="Bidwell S."/>
            <person name="Bisseling T."/>
            <person name="Choisne N."/>
            <person name="Couloux A."/>
            <person name="Denny R."/>
            <person name="Deshpande S."/>
            <person name="Dai X."/>
            <person name="Doyle J.J."/>
            <person name="Dudez A.M."/>
            <person name="Farmer A.D."/>
            <person name="Fouteau S."/>
            <person name="Franken C."/>
            <person name="Gibelin C."/>
            <person name="Gish J."/>
            <person name="Goldstein S."/>
            <person name="Gonzalez A.J."/>
            <person name="Green P.J."/>
            <person name="Hallab A."/>
            <person name="Hartog M."/>
            <person name="Hua A."/>
            <person name="Humphray S.J."/>
            <person name="Jeong D.H."/>
            <person name="Jing Y."/>
            <person name="Jocker A."/>
            <person name="Kenton S.M."/>
            <person name="Kim D.J."/>
            <person name="Klee K."/>
            <person name="Lai H."/>
            <person name="Lang C."/>
            <person name="Lin S."/>
            <person name="Macmil S.L."/>
            <person name="Magdelenat G."/>
            <person name="Matthews L."/>
            <person name="McCorrison J."/>
            <person name="Monaghan E.L."/>
            <person name="Mun J.H."/>
            <person name="Najar F.Z."/>
            <person name="Nicholson C."/>
            <person name="Noirot C."/>
            <person name="O'Bleness M."/>
            <person name="Paule C.R."/>
            <person name="Poulain J."/>
            <person name="Prion F."/>
            <person name="Qin B."/>
            <person name="Qu C."/>
            <person name="Retzel E.F."/>
            <person name="Riddle C."/>
            <person name="Sallet E."/>
            <person name="Samain S."/>
            <person name="Samson N."/>
            <person name="Sanders I."/>
            <person name="Saurat O."/>
            <person name="Scarpelli C."/>
            <person name="Schiex T."/>
            <person name="Segurens B."/>
            <person name="Severin A.J."/>
            <person name="Sherrier D.J."/>
            <person name="Shi R."/>
            <person name="Sims S."/>
            <person name="Singer S.R."/>
            <person name="Sinharoy S."/>
            <person name="Sterck L."/>
            <person name="Viollet A."/>
            <person name="Wang B.B."/>
            <person name="Wang K."/>
            <person name="Wang M."/>
            <person name="Wang X."/>
            <person name="Warfsmann J."/>
            <person name="Weissenbach J."/>
            <person name="White D.D."/>
            <person name="White J.D."/>
            <person name="Wiley G.B."/>
            <person name="Wincker P."/>
            <person name="Xing Y."/>
            <person name="Yang L."/>
            <person name="Yao Z."/>
            <person name="Ying F."/>
            <person name="Zhai J."/>
            <person name="Zhou L."/>
            <person name="Zuber A."/>
            <person name="Denarie J."/>
            <person name="Dixon R.A."/>
            <person name="May G.D."/>
            <person name="Schwartz D.C."/>
            <person name="Rogers J."/>
            <person name="Quetier F."/>
            <person name="Town C.D."/>
            <person name="Roe B.A."/>
        </authorList>
    </citation>
    <scope>NUCLEOTIDE SEQUENCE [LARGE SCALE GENOMIC DNA]</scope>
    <source>
        <strain evidence="5">A17</strain>
        <strain evidence="6 7">cv. Jemalong A17</strain>
    </source>
</reference>
<dbReference type="InterPro" id="IPR003614">
    <property type="entry name" value="Knottins"/>
</dbReference>
<evidence type="ECO:0000256" key="2">
    <source>
        <dbReference type="ARBA" id="ARBA00022577"/>
    </source>
</evidence>
<keyword evidence="1" id="KW-0929">Antimicrobial</keyword>
<feature type="domain" description="Knottins-like" evidence="4">
    <location>
        <begin position="31"/>
        <end position="80"/>
    </location>
</feature>
<dbReference type="HOGENOM" id="CLU_161668_3_1_1"/>
<keyword evidence="2" id="KW-0295">Fungicide</keyword>
<evidence type="ECO:0000256" key="3">
    <source>
        <dbReference type="SAM" id="SignalP"/>
    </source>
</evidence>
<evidence type="ECO:0000313" key="5">
    <source>
        <dbReference type="EMBL" id="KEH18167.1"/>
    </source>
</evidence>
<dbReference type="PROSITE" id="PS00940">
    <property type="entry name" value="GAMMA_THIONIN"/>
    <property type="match status" value="1"/>
</dbReference>
<dbReference type="AlphaFoldDB" id="A0A072TL61"/>
<reference evidence="6" key="3">
    <citation type="submission" date="2015-04" db="UniProtKB">
        <authorList>
            <consortium name="EnsemblPlants"/>
        </authorList>
    </citation>
    <scope>IDENTIFICATION</scope>
    <source>
        <strain evidence="6">cv. Jemalong A17</strain>
    </source>
</reference>
<sequence>MASYARKFLAIFLFLTIAVFFFSTLEVQAKVCLRYSKYFQGKCFDPAGCKNNCTQMEKAISGDCHPDHGFGSACLCLFNC</sequence>
<feature type="signal peptide" evidence="3">
    <location>
        <begin position="1"/>
        <end position="29"/>
    </location>
</feature>
<dbReference type="GO" id="GO:0006952">
    <property type="term" value="P:defense response"/>
    <property type="evidence" value="ECO:0000318"/>
    <property type="project" value="GO_Central"/>
</dbReference>
<accession>A0A072TL61</accession>
<evidence type="ECO:0000313" key="6">
    <source>
        <dbReference type="EnsemblPlants" id="KEH18167"/>
    </source>
</evidence>
<dbReference type="GO" id="GO:0031640">
    <property type="term" value="P:killing of cells of another organism"/>
    <property type="evidence" value="ECO:0007669"/>
    <property type="project" value="UniProtKB-KW"/>
</dbReference>
<dbReference type="Pfam" id="PF00304">
    <property type="entry name" value="Gamma-thionin"/>
    <property type="match status" value="1"/>
</dbReference>
<name>A0A072TL61_MEDTR</name>
<dbReference type="InterPro" id="IPR008176">
    <property type="entry name" value="Defensin_plant"/>
</dbReference>
<keyword evidence="3" id="KW-0732">Signal</keyword>